<dbReference type="EMBL" id="JAGPUO010000004">
    <property type="protein sequence ID" value="KAG5663410.1"/>
    <property type="molecule type" value="Genomic_DNA"/>
</dbReference>
<dbReference type="PANTHER" id="PTHR34502">
    <property type="entry name" value="DUF6594 DOMAIN-CONTAINING PROTEIN-RELATED"/>
    <property type="match status" value="1"/>
</dbReference>
<feature type="transmembrane region" description="Helical" evidence="2">
    <location>
        <begin position="288"/>
        <end position="306"/>
    </location>
</feature>
<dbReference type="Proteomes" id="UP000782241">
    <property type="component" value="Unassembled WGS sequence"/>
</dbReference>
<evidence type="ECO:0000259" key="3">
    <source>
        <dbReference type="Pfam" id="PF20237"/>
    </source>
</evidence>
<dbReference type="InterPro" id="IPR046529">
    <property type="entry name" value="DUF6594"/>
</dbReference>
<evidence type="ECO:0000313" key="5">
    <source>
        <dbReference type="Proteomes" id="UP000782241"/>
    </source>
</evidence>
<accession>A0A9P7H8I8</accession>
<evidence type="ECO:0000256" key="1">
    <source>
        <dbReference type="SAM" id="MobiDB-lite"/>
    </source>
</evidence>
<dbReference type="PANTHER" id="PTHR34502:SF4">
    <property type="entry name" value="DUF6594 DOMAIN-CONTAINING PROTEIN"/>
    <property type="match status" value="1"/>
</dbReference>
<sequence>MVGTMAATSPNTDAPSVAASSSHIVYTRGSSRELSAEDLQRKPWKFIGYRGYTSFIASDHDFHIFRRFKELNVRTALLLQDEISCLEEQLAQIDDTHSKTTAQDVHNGSFREDAVEDRMLVLELISEKLYRYNKFMLQQSALNQFSDAPRRDVRSIRNWHYNHGSAAILNEEQKYLEQDDLFCVLQQDKTPLRRMIDKSYKLRTMDLWRRPDTVPDYDASHVSYYSDQRIDKFASGVIIAIGTCLLIIPLWILQALDTLKIKLAVITVFIFVFLLILSIFMASKPFEALAATAAYAAILMVFIQLGSD</sequence>
<evidence type="ECO:0000313" key="4">
    <source>
        <dbReference type="EMBL" id="KAG5663410.1"/>
    </source>
</evidence>
<feature type="region of interest" description="Disordered" evidence="1">
    <location>
        <begin position="1"/>
        <end position="20"/>
    </location>
</feature>
<dbReference type="AlphaFoldDB" id="A0A9P7H8I8"/>
<comment type="caution">
    <text evidence="4">The sequence shown here is derived from an EMBL/GenBank/DDBJ whole genome shotgun (WGS) entry which is preliminary data.</text>
</comment>
<feature type="transmembrane region" description="Helical" evidence="2">
    <location>
        <begin position="263"/>
        <end position="282"/>
    </location>
</feature>
<feature type="domain" description="DUF6594" evidence="3">
    <location>
        <begin position="49"/>
        <end position="300"/>
    </location>
</feature>
<keyword evidence="2" id="KW-1133">Transmembrane helix</keyword>
<keyword evidence="2" id="KW-0812">Transmembrane</keyword>
<reference evidence="4" key="1">
    <citation type="submission" date="2021-04" db="EMBL/GenBank/DDBJ databases">
        <title>Draft genome of Fusarium avenaceum strain F156N33, isolated from an atmospheric sample in Virginia.</title>
        <authorList>
            <person name="Yang S."/>
            <person name="Vinatzer B.A."/>
            <person name="Coleman J."/>
        </authorList>
    </citation>
    <scope>NUCLEOTIDE SEQUENCE</scope>
    <source>
        <strain evidence="4">F156N33</strain>
    </source>
</reference>
<name>A0A9P7H8I8_9HYPO</name>
<feature type="transmembrane region" description="Helical" evidence="2">
    <location>
        <begin position="233"/>
        <end position="256"/>
    </location>
</feature>
<evidence type="ECO:0000256" key="2">
    <source>
        <dbReference type="SAM" id="Phobius"/>
    </source>
</evidence>
<keyword evidence="2" id="KW-0472">Membrane</keyword>
<keyword evidence="5" id="KW-1185">Reference proteome</keyword>
<protein>
    <recommendedName>
        <fullName evidence="3">DUF6594 domain-containing protein</fullName>
    </recommendedName>
</protein>
<dbReference type="Pfam" id="PF20237">
    <property type="entry name" value="DUF6594"/>
    <property type="match status" value="1"/>
</dbReference>
<gene>
    <name evidence="4" type="ORF">KAF25_001346</name>
</gene>
<proteinExistence type="predicted"/>
<organism evidence="4 5">
    <name type="scientific">Fusarium avenaceum</name>
    <dbReference type="NCBI Taxonomy" id="40199"/>
    <lineage>
        <taxon>Eukaryota</taxon>
        <taxon>Fungi</taxon>
        <taxon>Dikarya</taxon>
        <taxon>Ascomycota</taxon>
        <taxon>Pezizomycotina</taxon>
        <taxon>Sordariomycetes</taxon>
        <taxon>Hypocreomycetidae</taxon>
        <taxon>Hypocreales</taxon>
        <taxon>Nectriaceae</taxon>
        <taxon>Fusarium</taxon>
        <taxon>Fusarium tricinctum species complex</taxon>
    </lineage>
</organism>